<dbReference type="InterPro" id="IPR014031">
    <property type="entry name" value="Ketoacyl_synth_C"/>
</dbReference>
<name>A0A8K0KDV6_LADFU</name>
<evidence type="ECO:0000256" key="4">
    <source>
        <dbReference type="ARBA" id="ARBA00022832"/>
    </source>
</evidence>
<comment type="similarity">
    <text evidence="1 8 10">Belongs to the thiolase-like superfamily. Beta-ketoacyl-ACP synthases family.</text>
</comment>
<evidence type="ECO:0000256" key="6">
    <source>
        <dbReference type="ARBA" id="ARBA00023160"/>
    </source>
</evidence>
<dbReference type="InterPro" id="IPR018201">
    <property type="entry name" value="Ketoacyl_synth_AS"/>
</dbReference>
<evidence type="ECO:0000256" key="7">
    <source>
        <dbReference type="ARBA" id="ARBA00023315"/>
    </source>
</evidence>
<keyword evidence="2 8" id="KW-0444">Lipid biosynthesis</keyword>
<dbReference type="GO" id="GO:0006633">
    <property type="term" value="P:fatty acid biosynthetic process"/>
    <property type="evidence" value="ECO:0007669"/>
    <property type="project" value="UniProtKB-KW"/>
</dbReference>
<keyword evidence="3 8" id="KW-0808">Transferase</keyword>
<dbReference type="SUPFAM" id="SSF53901">
    <property type="entry name" value="Thiolase-like"/>
    <property type="match status" value="2"/>
</dbReference>
<reference evidence="12" key="1">
    <citation type="submission" date="2013-04" db="EMBL/GenBank/DDBJ databases">
        <authorList>
            <person name="Qu J."/>
            <person name="Murali S.C."/>
            <person name="Bandaranaike D."/>
            <person name="Bellair M."/>
            <person name="Blankenburg K."/>
            <person name="Chao H."/>
            <person name="Dinh H."/>
            <person name="Doddapaneni H."/>
            <person name="Downs B."/>
            <person name="Dugan-Rocha S."/>
            <person name="Elkadiri S."/>
            <person name="Gnanaolivu R.D."/>
            <person name="Hernandez B."/>
            <person name="Javaid M."/>
            <person name="Jayaseelan J.C."/>
            <person name="Lee S."/>
            <person name="Li M."/>
            <person name="Ming W."/>
            <person name="Munidasa M."/>
            <person name="Muniz J."/>
            <person name="Nguyen L."/>
            <person name="Ongeri F."/>
            <person name="Osuji N."/>
            <person name="Pu L.-L."/>
            <person name="Puazo M."/>
            <person name="Qu C."/>
            <person name="Quiroz J."/>
            <person name="Raj R."/>
            <person name="Weissenberger G."/>
            <person name="Xin Y."/>
            <person name="Zou X."/>
            <person name="Han Y."/>
            <person name="Richards S."/>
            <person name="Worley K."/>
            <person name="Muzny D."/>
            <person name="Gibbs R."/>
        </authorList>
    </citation>
    <scope>NUCLEOTIDE SEQUENCE</scope>
    <source>
        <strain evidence="12">Sampled in the wild</strain>
    </source>
</reference>
<evidence type="ECO:0000256" key="1">
    <source>
        <dbReference type="ARBA" id="ARBA00008467"/>
    </source>
</evidence>
<accession>A0A8K0KDV6</accession>
<evidence type="ECO:0000256" key="5">
    <source>
        <dbReference type="ARBA" id="ARBA00023098"/>
    </source>
</evidence>
<dbReference type="InterPro" id="IPR017568">
    <property type="entry name" value="3-oxoacyl-ACP_synth-2"/>
</dbReference>
<dbReference type="InterPro" id="IPR014030">
    <property type="entry name" value="Ketoacyl_synth_N"/>
</dbReference>
<dbReference type="GO" id="GO:0005739">
    <property type="term" value="C:mitochondrion"/>
    <property type="evidence" value="ECO:0007669"/>
    <property type="project" value="TreeGrafter"/>
</dbReference>
<protein>
    <recommendedName>
        <fullName evidence="8">3-oxoacyl-[acyl-carrier-protein] synthase</fullName>
    </recommendedName>
</protein>
<proteinExistence type="inferred from homology"/>
<dbReference type="PANTHER" id="PTHR11712">
    <property type="entry name" value="POLYKETIDE SYNTHASE-RELATED"/>
    <property type="match status" value="1"/>
</dbReference>
<dbReference type="Proteomes" id="UP000792457">
    <property type="component" value="Unassembled WGS sequence"/>
</dbReference>
<dbReference type="InterPro" id="IPR000794">
    <property type="entry name" value="Beta-ketoacyl_synthase"/>
</dbReference>
<evidence type="ECO:0000256" key="10">
    <source>
        <dbReference type="RuleBase" id="RU003694"/>
    </source>
</evidence>
<dbReference type="PIRSF" id="PIRSF000447">
    <property type="entry name" value="KAS_II"/>
    <property type="match status" value="1"/>
</dbReference>
<dbReference type="InterPro" id="IPR020841">
    <property type="entry name" value="PKS_Beta-ketoAc_synthase_dom"/>
</dbReference>
<evidence type="ECO:0000256" key="2">
    <source>
        <dbReference type="ARBA" id="ARBA00022516"/>
    </source>
</evidence>
<evidence type="ECO:0000313" key="12">
    <source>
        <dbReference type="EMBL" id="KAG8233341.1"/>
    </source>
</evidence>
<dbReference type="GO" id="GO:0004315">
    <property type="term" value="F:3-oxoacyl-[acyl-carrier-protein] synthase activity"/>
    <property type="evidence" value="ECO:0007669"/>
    <property type="project" value="InterPro"/>
</dbReference>
<evidence type="ECO:0000313" key="13">
    <source>
        <dbReference type="Proteomes" id="UP000792457"/>
    </source>
</evidence>
<dbReference type="PROSITE" id="PS00606">
    <property type="entry name" value="KS3_1"/>
    <property type="match status" value="1"/>
</dbReference>
<feature type="active site" description="For beta-ketoacyl synthase activity" evidence="9">
    <location>
        <position position="198"/>
    </location>
</feature>
<reference evidence="12" key="2">
    <citation type="submission" date="2017-10" db="EMBL/GenBank/DDBJ databases">
        <title>Ladona fulva Genome sequencing and assembly.</title>
        <authorList>
            <person name="Murali S."/>
            <person name="Richards S."/>
            <person name="Bandaranaike D."/>
            <person name="Bellair M."/>
            <person name="Blankenburg K."/>
            <person name="Chao H."/>
            <person name="Dinh H."/>
            <person name="Doddapaneni H."/>
            <person name="Dugan-Rocha S."/>
            <person name="Elkadiri S."/>
            <person name="Gnanaolivu R."/>
            <person name="Hernandez B."/>
            <person name="Skinner E."/>
            <person name="Javaid M."/>
            <person name="Lee S."/>
            <person name="Li M."/>
            <person name="Ming W."/>
            <person name="Munidasa M."/>
            <person name="Muniz J."/>
            <person name="Nguyen L."/>
            <person name="Hughes D."/>
            <person name="Osuji N."/>
            <person name="Pu L.-L."/>
            <person name="Puazo M."/>
            <person name="Qu C."/>
            <person name="Quiroz J."/>
            <person name="Raj R."/>
            <person name="Weissenberger G."/>
            <person name="Xin Y."/>
            <person name="Zou X."/>
            <person name="Han Y."/>
            <person name="Worley K."/>
            <person name="Muzny D."/>
            <person name="Gibbs R."/>
        </authorList>
    </citation>
    <scope>NUCLEOTIDE SEQUENCE</scope>
    <source>
        <strain evidence="12">Sampled in the wild</strain>
    </source>
</reference>
<keyword evidence="7" id="KW-0012">Acyltransferase</keyword>
<dbReference type="OrthoDB" id="5334845at2759"/>
<keyword evidence="5" id="KW-0443">Lipid metabolism</keyword>
<dbReference type="EMBL" id="KZ308710">
    <property type="protein sequence ID" value="KAG8233341.1"/>
    <property type="molecule type" value="Genomic_DNA"/>
</dbReference>
<dbReference type="Gene3D" id="3.40.47.10">
    <property type="match status" value="1"/>
</dbReference>
<dbReference type="NCBIfam" id="NF005589">
    <property type="entry name" value="PRK07314.1"/>
    <property type="match status" value="1"/>
</dbReference>
<dbReference type="AlphaFoldDB" id="A0A8K0KDV6"/>
<evidence type="ECO:0000256" key="9">
    <source>
        <dbReference type="PIRSR" id="PIRSR000447-1"/>
    </source>
</evidence>
<dbReference type="PANTHER" id="PTHR11712:SF336">
    <property type="entry name" value="3-OXOACYL-[ACYL-CARRIER-PROTEIN] SYNTHASE, MITOCHONDRIAL"/>
    <property type="match status" value="1"/>
</dbReference>
<organism evidence="12 13">
    <name type="scientific">Ladona fulva</name>
    <name type="common">Scarce chaser dragonfly</name>
    <name type="synonym">Libellula fulva</name>
    <dbReference type="NCBI Taxonomy" id="123851"/>
    <lineage>
        <taxon>Eukaryota</taxon>
        <taxon>Metazoa</taxon>
        <taxon>Ecdysozoa</taxon>
        <taxon>Arthropoda</taxon>
        <taxon>Hexapoda</taxon>
        <taxon>Insecta</taxon>
        <taxon>Pterygota</taxon>
        <taxon>Palaeoptera</taxon>
        <taxon>Odonata</taxon>
        <taxon>Epiprocta</taxon>
        <taxon>Anisoptera</taxon>
        <taxon>Libelluloidea</taxon>
        <taxon>Libellulidae</taxon>
        <taxon>Ladona</taxon>
    </lineage>
</organism>
<keyword evidence="13" id="KW-1185">Reference proteome</keyword>
<feature type="domain" description="Ketosynthase family 3 (KS3)" evidence="11">
    <location>
        <begin position="36"/>
        <end position="446"/>
    </location>
</feature>
<dbReference type="InterPro" id="IPR016039">
    <property type="entry name" value="Thiolase-like"/>
</dbReference>
<comment type="caution">
    <text evidence="12">The sequence shown here is derived from an EMBL/GenBank/DDBJ whole genome shotgun (WGS) entry which is preliminary data.</text>
</comment>
<dbReference type="PROSITE" id="PS52004">
    <property type="entry name" value="KS3_2"/>
    <property type="match status" value="1"/>
</dbReference>
<gene>
    <name evidence="12" type="ORF">J437_LFUL010891</name>
</gene>
<dbReference type="SMART" id="SM00825">
    <property type="entry name" value="PKS_KS"/>
    <property type="match status" value="1"/>
</dbReference>
<dbReference type="Pfam" id="PF00109">
    <property type="entry name" value="ketoacyl-synt"/>
    <property type="match status" value="1"/>
</dbReference>
<keyword evidence="6 8" id="KW-0275">Fatty acid biosynthesis</keyword>
<dbReference type="Pfam" id="PF02801">
    <property type="entry name" value="Ketoacyl-synt_C"/>
    <property type="match status" value="1"/>
</dbReference>
<dbReference type="FunFam" id="3.40.47.10:FF:000018">
    <property type="entry name" value="3-oxoacyl-[acyl-carrier-protein] synthase 2"/>
    <property type="match status" value="1"/>
</dbReference>
<evidence type="ECO:0000256" key="8">
    <source>
        <dbReference type="PIRNR" id="PIRNR000447"/>
    </source>
</evidence>
<sequence>MSVLWKCGNSANCLRVIRISSSWLIRWISQAQHKKLRRVVITGIGVVCPLGCGLQKSWETLLEGKSGIIQLTGDEYKGISCRIAGMVPRGSLPGQLNLESSFPKSEIRTLSLASLFALVAADEALKDSSLKIETDDDKKRIGVAFGAGMPDLEEIHSVKSLNRISPHFVTRILPNMPAGHISSSHKLWGPNLSTSTACASGSHAIGDAFRAIKYGEADAMVCGGTEAPIGPLSLAAFGRIRALTSHSDATQASRPFDAKRDGFVMAEGAAAIILEEMEHAVTRGAPNIYAEMVGYGRSSDAGPATAPHPEGAGAIRAMEAALEEAEIDPKKVGYVNAHATSTPLGDAAESKAISRLVRNACVSSTKGAHGHLLGAAGALESAFTIMAVSTGMIPHTLNLEVVGDDVAKLDFVMGNKRKWENNPSNRVALKNSFGFGGTNTSLCFVGWQS</sequence>
<evidence type="ECO:0000256" key="3">
    <source>
        <dbReference type="ARBA" id="ARBA00022679"/>
    </source>
</evidence>
<dbReference type="CDD" id="cd00834">
    <property type="entry name" value="KAS_I_II"/>
    <property type="match status" value="1"/>
</dbReference>
<keyword evidence="4" id="KW-0276">Fatty acid metabolism</keyword>
<evidence type="ECO:0000259" key="11">
    <source>
        <dbReference type="PROSITE" id="PS52004"/>
    </source>
</evidence>